<gene>
    <name evidence="2" type="ORF">SAMN05443661_10785</name>
</gene>
<dbReference type="EMBL" id="FORO01000007">
    <property type="protein sequence ID" value="SFI85603.1"/>
    <property type="molecule type" value="Genomic_DNA"/>
</dbReference>
<sequence>MHPALTTVLARIAAREDRERTALPPLYEAVDPEAVASLLESSTPVVVQFEYDGYSVVIGPSPHEVTVIDEER</sequence>
<dbReference type="Pfam" id="PF18545">
    <property type="entry name" value="HalOD1"/>
    <property type="match status" value="1"/>
</dbReference>
<organism evidence="2 3">
    <name type="scientific">Natronobacterium gregoryi</name>
    <dbReference type="NCBI Taxonomy" id="44930"/>
    <lineage>
        <taxon>Archaea</taxon>
        <taxon>Methanobacteriati</taxon>
        <taxon>Methanobacteriota</taxon>
        <taxon>Stenosarchaea group</taxon>
        <taxon>Halobacteria</taxon>
        <taxon>Halobacteriales</taxon>
        <taxon>Natrialbaceae</taxon>
        <taxon>Natronobacterium</taxon>
    </lineage>
</organism>
<feature type="domain" description="Halobacterial output" evidence="1">
    <location>
        <begin position="3"/>
        <end position="59"/>
    </location>
</feature>
<protein>
    <recommendedName>
        <fullName evidence="1">Halobacterial output domain-containing protein</fullName>
    </recommendedName>
</protein>
<dbReference type="OrthoDB" id="221929at2157"/>
<dbReference type="InterPro" id="IPR040624">
    <property type="entry name" value="HalOD1"/>
</dbReference>
<dbReference type="AlphaFoldDB" id="A0A1I3LLL8"/>
<evidence type="ECO:0000313" key="2">
    <source>
        <dbReference type="EMBL" id="SFI85603.1"/>
    </source>
</evidence>
<dbReference type="RefSeq" id="WP_005579866.1">
    <property type="nucleotide sequence ID" value="NZ_FORO01000007.1"/>
</dbReference>
<proteinExistence type="predicted"/>
<dbReference type="Proteomes" id="UP000182829">
    <property type="component" value="Unassembled WGS sequence"/>
</dbReference>
<name>A0A1I3LLL8_9EURY</name>
<dbReference type="GeneID" id="14207249"/>
<reference evidence="2 3" key="1">
    <citation type="submission" date="2016-10" db="EMBL/GenBank/DDBJ databases">
        <authorList>
            <person name="de Groot N.N."/>
        </authorList>
    </citation>
    <scope>NUCLEOTIDE SEQUENCE [LARGE SCALE GENOMIC DNA]</scope>
    <source>
        <strain evidence="2 3">SP2</strain>
    </source>
</reference>
<evidence type="ECO:0000259" key="1">
    <source>
        <dbReference type="Pfam" id="PF18545"/>
    </source>
</evidence>
<dbReference type="OMA" id="VQFEYDG"/>
<accession>A0A1I3LLL8</accession>
<evidence type="ECO:0000313" key="3">
    <source>
        <dbReference type="Proteomes" id="UP000182829"/>
    </source>
</evidence>